<dbReference type="InterPro" id="IPR007119">
    <property type="entry name" value="Phage_tail_spike_N"/>
</dbReference>
<dbReference type="RefSeq" id="WP_042595780.1">
    <property type="nucleotide sequence ID" value="NZ_AP014864.1"/>
</dbReference>
<dbReference type="AlphaFoldDB" id="A0A9W3ZSY6"/>
<proteinExistence type="predicted"/>
<sequence length="719" mass="81650">MRTPSGELHVVDFKTEQIVSVIGPEDYWDDVRHFEIKHNIDTLEFTVFDGTEQAATLMQQNLVLKEVRGGRMVPYVITETEKNSEDRTITVYASGEWIQLAKANIINPQRIESQTVNQFIDMAVVGTKWKRGRTEYAGFHTMTIDAFIDPLKFLTDIAALFELEIQYRVQIAGPHIVGRYVDMVKKRGRDAGKEVELGKDLRGIRRIENSQKICTALVGFVKGEGDELITIEGINNGIPYIVDKDAFQRWHEQGQHKFGFYSPETEDQDMSPQRLLTLMQIEMRKRANASVSYEVEAEAIGRVFGLSHELVDEGDTIRIKDTGFTPELYLEARVIAGDESFTDPTKDKYIFGDYREITDPNAELSRMYNKMLNFYKDTVKKDDIIDAINNNQEGIPIDVDKVWLKNDKVAIGKDGVNAKMLDFLYEDERGLKTTVIAKRNLIIDHDFSSVPKPVMDGNPNYSHFESGRLWRPQGNVVIENNTLNFNYERMVNATRVDRYNYPETTVKNGIYPNSIYTLSAHFRCATINGTRVTAKPQLHVCFVTYRDNVHYDIWHEEKISFDAPSTFYGEIQRRAFTFTVPKSYNIHEHAIVVKVESADGDIAKGTAVCVSGIQLVTGRYPSMYEWQAQSAEVYAGTMPIDGLEFGNGQGLIQVARDRKTFDIGGIVDVKFNSYIRATQGINLGGNANGQWGHLRFTDGNRGIGFYVNNANGWHFNALG</sequence>
<evidence type="ECO:0000313" key="2">
    <source>
        <dbReference type="EMBL" id="BAR82290.1"/>
    </source>
</evidence>
<name>A0A9W3ZSY6_BACTO</name>
<dbReference type="Pfam" id="PF06605">
    <property type="entry name" value="Prophage_tail"/>
    <property type="match status" value="1"/>
</dbReference>
<evidence type="ECO:0000259" key="1">
    <source>
        <dbReference type="Pfam" id="PF06605"/>
    </source>
</evidence>
<dbReference type="InterPro" id="IPR010572">
    <property type="entry name" value="Tail_dom"/>
</dbReference>
<evidence type="ECO:0000313" key="3">
    <source>
        <dbReference type="Proteomes" id="UP000055316"/>
    </source>
</evidence>
<protein>
    <submittedName>
        <fullName evidence="2">Phage minor structural protein</fullName>
    </submittedName>
</protein>
<dbReference type="EMBL" id="AP014864">
    <property type="protein sequence ID" value="BAR82290.1"/>
    <property type="molecule type" value="Genomic_DNA"/>
</dbReference>
<dbReference type="NCBIfam" id="TIGR01665">
    <property type="entry name" value="put_anti_recept"/>
    <property type="match status" value="1"/>
</dbReference>
<feature type="domain" description="Tail spike" evidence="1">
    <location>
        <begin position="97"/>
        <end position="346"/>
    </location>
</feature>
<organism evidence="2 3">
    <name type="scientific">Bacillus thuringiensis subsp. tolworthi</name>
    <dbReference type="NCBI Taxonomy" id="1442"/>
    <lineage>
        <taxon>Bacteria</taxon>
        <taxon>Bacillati</taxon>
        <taxon>Bacillota</taxon>
        <taxon>Bacilli</taxon>
        <taxon>Bacillales</taxon>
        <taxon>Bacillaceae</taxon>
        <taxon>Bacillus</taxon>
        <taxon>Bacillus cereus group</taxon>
    </lineage>
</organism>
<accession>A0A9W3ZSY6</accession>
<gene>
    <name evidence="2" type="ORF">KNN_01443</name>
</gene>
<reference evidence="2 3" key="1">
    <citation type="submission" date="2015-05" db="EMBL/GenBank/DDBJ databases">
        <title>Whole genome sequence of Bacillus thuringiensis serovar tolworthi Pasteur Institute Standard strain.</title>
        <authorList>
            <person name="Kanda K."/>
            <person name="Nakashima K."/>
            <person name="Nagano Y."/>
        </authorList>
    </citation>
    <scope>NUCLEOTIDE SEQUENCE [LARGE SCALE GENOMIC DNA]</scope>
    <source>
        <strain evidence="2 3">Pasteur Institute Standard strain</strain>
    </source>
</reference>
<dbReference type="Proteomes" id="UP000055316">
    <property type="component" value="Chromosome"/>
</dbReference>